<proteinExistence type="predicted"/>
<name>A0ACB8Y3G8_ARCLA</name>
<organism evidence="1 2">
    <name type="scientific">Arctium lappa</name>
    <name type="common">Greater burdock</name>
    <name type="synonym">Lappa major</name>
    <dbReference type="NCBI Taxonomy" id="4217"/>
    <lineage>
        <taxon>Eukaryota</taxon>
        <taxon>Viridiplantae</taxon>
        <taxon>Streptophyta</taxon>
        <taxon>Embryophyta</taxon>
        <taxon>Tracheophyta</taxon>
        <taxon>Spermatophyta</taxon>
        <taxon>Magnoliopsida</taxon>
        <taxon>eudicotyledons</taxon>
        <taxon>Gunneridae</taxon>
        <taxon>Pentapetalae</taxon>
        <taxon>asterids</taxon>
        <taxon>campanulids</taxon>
        <taxon>Asterales</taxon>
        <taxon>Asteraceae</taxon>
        <taxon>Carduoideae</taxon>
        <taxon>Cardueae</taxon>
        <taxon>Arctiinae</taxon>
        <taxon>Arctium</taxon>
    </lineage>
</organism>
<protein>
    <submittedName>
        <fullName evidence="1">Uncharacterized protein</fullName>
    </submittedName>
</protein>
<gene>
    <name evidence="1" type="ORF">L6452_37370</name>
</gene>
<accession>A0ACB8Y3G8</accession>
<reference evidence="2" key="1">
    <citation type="journal article" date="2022" name="Mol. Ecol. Resour.">
        <title>The genomes of chicory, endive, great burdock and yacon provide insights into Asteraceae palaeo-polyploidization history and plant inulin production.</title>
        <authorList>
            <person name="Fan W."/>
            <person name="Wang S."/>
            <person name="Wang H."/>
            <person name="Wang A."/>
            <person name="Jiang F."/>
            <person name="Liu H."/>
            <person name="Zhao H."/>
            <person name="Xu D."/>
            <person name="Zhang Y."/>
        </authorList>
    </citation>
    <scope>NUCLEOTIDE SEQUENCE [LARGE SCALE GENOMIC DNA]</scope>
    <source>
        <strain evidence="2">cv. Niubang</strain>
    </source>
</reference>
<reference evidence="1 2" key="2">
    <citation type="journal article" date="2022" name="Mol. Ecol. Resour.">
        <title>The genomes of chicory, endive, great burdock and yacon provide insights into Asteraceae paleo-polyploidization history and plant inulin production.</title>
        <authorList>
            <person name="Fan W."/>
            <person name="Wang S."/>
            <person name="Wang H."/>
            <person name="Wang A."/>
            <person name="Jiang F."/>
            <person name="Liu H."/>
            <person name="Zhao H."/>
            <person name="Xu D."/>
            <person name="Zhang Y."/>
        </authorList>
    </citation>
    <scope>NUCLEOTIDE SEQUENCE [LARGE SCALE GENOMIC DNA]</scope>
    <source>
        <strain evidence="2">cv. Niubang</strain>
    </source>
</reference>
<dbReference type="EMBL" id="CM042060">
    <property type="protein sequence ID" value="KAI3678091.1"/>
    <property type="molecule type" value="Genomic_DNA"/>
</dbReference>
<comment type="caution">
    <text evidence="1">The sequence shown here is derived from an EMBL/GenBank/DDBJ whole genome shotgun (WGS) entry which is preliminary data.</text>
</comment>
<evidence type="ECO:0000313" key="2">
    <source>
        <dbReference type="Proteomes" id="UP001055879"/>
    </source>
</evidence>
<evidence type="ECO:0000313" key="1">
    <source>
        <dbReference type="EMBL" id="KAI3678091.1"/>
    </source>
</evidence>
<sequence length="83" mass="9053">METSMVGQHWIHSQVSVDAGVDVDASLFTSEAVNDDVVLAFDSMKCNSSHIVVGNSQSEDCFWAEVCFVHDVEVNDEGIDDDS</sequence>
<keyword evidence="2" id="KW-1185">Reference proteome</keyword>
<dbReference type="Proteomes" id="UP001055879">
    <property type="component" value="Linkage Group LG14"/>
</dbReference>